<dbReference type="Gene3D" id="1.20.1070.10">
    <property type="entry name" value="Rhodopsin 7-helix transmembrane proteins"/>
    <property type="match status" value="2"/>
</dbReference>
<keyword evidence="4" id="KW-0472">Membrane</keyword>
<dbReference type="SUPFAM" id="SSF81321">
    <property type="entry name" value="Family A G protein-coupled receptor-like"/>
    <property type="match status" value="2"/>
</dbReference>
<evidence type="ECO:0000256" key="4">
    <source>
        <dbReference type="ARBA" id="ARBA00023136"/>
    </source>
</evidence>
<accession>K1QXR2</accession>
<reference evidence="6" key="1">
    <citation type="journal article" date="2012" name="Nature">
        <title>The oyster genome reveals stress adaptation and complexity of shell formation.</title>
        <authorList>
            <person name="Zhang G."/>
            <person name="Fang X."/>
            <person name="Guo X."/>
            <person name="Li L."/>
            <person name="Luo R."/>
            <person name="Xu F."/>
            <person name="Yang P."/>
            <person name="Zhang L."/>
            <person name="Wang X."/>
            <person name="Qi H."/>
            <person name="Xiong Z."/>
            <person name="Que H."/>
            <person name="Xie Y."/>
            <person name="Holland P.W."/>
            <person name="Paps J."/>
            <person name="Zhu Y."/>
            <person name="Wu F."/>
            <person name="Chen Y."/>
            <person name="Wang J."/>
            <person name="Peng C."/>
            <person name="Meng J."/>
            <person name="Yang L."/>
            <person name="Liu J."/>
            <person name="Wen B."/>
            <person name="Zhang N."/>
            <person name="Huang Z."/>
            <person name="Zhu Q."/>
            <person name="Feng Y."/>
            <person name="Mount A."/>
            <person name="Hedgecock D."/>
            <person name="Xu Z."/>
            <person name="Liu Y."/>
            <person name="Domazet-Loso T."/>
            <person name="Du Y."/>
            <person name="Sun X."/>
            <person name="Zhang S."/>
            <person name="Liu B."/>
            <person name="Cheng P."/>
            <person name="Jiang X."/>
            <person name="Li J."/>
            <person name="Fan D."/>
            <person name="Wang W."/>
            <person name="Fu W."/>
            <person name="Wang T."/>
            <person name="Wang B."/>
            <person name="Zhang J."/>
            <person name="Peng Z."/>
            <person name="Li Y."/>
            <person name="Li N."/>
            <person name="Wang J."/>
            <person name="Chen M."/>
            <person name="He Y."/>
            <person name="Tan F."/>
            <person name="Song X."/>
            <person name="Zheng Q."/>
            <person name="Huang R."/>
            <person name="Yang H."/>
            <person name="Du X."/>
            <person name="Chen L."/>
            <person name="Yang M."/>
            <person name="Gaffney P.M."/>
            <person name="Wang S."/>
            <person name="Luo L."/>
            <person name="She Z."/>
            <person name="Ming Y."/>
            <person name="Huang W."/>
            <person name="Zhang S."/>
            <person name="Huang B."/>
            <person name="Zhang Y."/>
            <person name="Qu T."/>
            <person name="Ni P."/>
            <person name="Miao G."/>
            <person name="Wang J."/>
            <person name="Wang Q."/>
            <person name="Steinberg C.E."/>
            <person name="Wang H."/>
            <person name="Li N."/>
            <person name="Qian L."/>
            <person name="Zhang G."/>
            <person name="Li Y."/>
            <person name="Yang H."/>
            <person name="Liu X."/>
            <person name="Wang J."/>
            <person name="Yin Y."/>
            <person name="Wang J."/>
        </authorList>
    </citation>
    <scope>NUCLEOTIDE SEQUENCE [LARGE SCALE GENOMIC DNA]</scope>
    <source>
        <strain evidence="6">05x7-T-G4-1.051#20</strain>
    </source>
</reference>
<dbReference type="InterPro" id="IPR017452">
    <property type="entry name" value="GPCR_Rhodpsn_7TM"/>
</dbReference>
<feature type="domain" description="G-protein coupled receptors family 1 profile" evidence="5">
    <location>
        <begin position="1"/>
        <end position="227"/>
    </location>
</feature>
<dbReference type="PROSITE" id="PS50262">
    <property type="entry name" value="G_PROTEIN_RECEP_F1_2"/>
    <property type="match status" value="2"/>
</dbReference>
<gene>
    <name evidence="6" type="ORF">CGI_10015087</name>
</gene>
<protein>
    <recommendedName>
        <fullName evidence="5">G-protein coupled receptors family 1 profile domain-containing protein</fullName>
    </recommendedName>
</protein>
<evidence type="ECO:0000256" key="2">
    <source>
        <dbReference type="ARBA" id="ARBA00022692"/>
    </source>
</evidence>
<dbReference type="PANTHER" id="PTHR23112:SF0">
    <property type="entry name" value="TRANSMEMBRANE PROTEIN 116"/>
    <property type="match status" value="1"/>
</dbReference>
<dbReference type="GO" id="GO:0007189">
    <property type="term" value="P:adenylate cyclase-activating G protein-coupled receptor signaling pathway"/>
    <property type="evidence" value="ECO:0007669"/>
    <property type="project" value="TreeGrafter"/>
</dbReference>
<name>K1QXR2_MAGGI</name>
<dbReference type="PANTHER" id="PTHR23112">
    <property type="entry name" value="G PROTEIN-COUPLED RECEPTOR 157-RELATED"/>
    <property type="match status" value="1"/>
</dbReference>
<proteinExistence type="predicted"/>
<keyword evidence="3" id="KW-1133">Transmembrane helix</keyword>
<keyword evidence="2" id="KW-0812">Transmembrane</keyword>
<dbReference type="EMBL" id="JH817198">
    <property type="protein sequence ID" value="EKC26341.1"/>
    <property type="molecule type" value="Genomic_DNA"/>
</dbReference>
<dbReference type="InterPro" id="IPR000832">
    <property type="entry name" value="GPCR_2_secretin-like"/>
</dbReference>
<dbReference type="HOGENOM" id="CLU_588290_0_0_1"/>
<dbReference type="InParanoid" id="K1QXR2"/>
<dbReference type="AlphaFoldDB" id="K1QXR2"/>
<sequence>MRSERFVVYLSMCDVLFNVTHSMDHLQMVITKDHVYPVELCEFYSFFLEVFSSAQFLMTNVAAFNAFGLIFLKKQFELGKYDWKLLLFTFGVPFVLSICALNLGYYGPTGSYCYFDAVKGAVANIFFTTVPMTTVLVANVVLYVLTWWKIHTESKRIKTMLGNEAQTVRASHKAAKLMSLFVAAFFVQWWALGIAIVWYKFAVVPKEFHTITVIFANIGGVVNGFVYIIIQRRKAHHGNKSSKNSGYSLQGSENMTNVAAFKAFGLIYLQKEFGLGKYDWKLLLYTFGIPFMLSACAALLGYYGPTGSYCHFDAVKGAVANIFFTTVPMTAVLVANIVLYVLTWWKIHTESKRIKTMLGNEAQTVRASHRAAKMMSLFVTAFFVQWWALGIAIVWYKFAVIPKEYLTITVIITNLGGVVNGVVYIIIKRRRDRHGNKSFKSPRHSLKDFGNNHRKVDVSVIDTKM</sequence>
<evidence type="ECO:0000256" key="3">
    <source>
        <dbReference type="ARBA" id="ARBA00022989"/>
    </source>
</evidence>
<evidence type="ECO:0000259" key="5">
    <source>
        <dbReference type="PROSITE" id="PS50262"/>
    </source>
</evidence>
<comment type="subcellular location">
    <subcellularLocation>
        <location evidence="1">Membrane</location>
        <topology evidence="1">Multi-pass membrane protein</topology>
    </subcellularLocation>
</comment>
<evidence type="ECO:0000256" key="1">
    <source>
        <dbReference type="ARBA" id="ARBA00004141"/>
    </source>
</evidence>
<dbReference type="GO" id="GO:0005886">
    <property type="term" value="C:plasma membrane"/>
    <property type="evidence" value="ECO:0007669"/>
    <property type="project" value="TreeGrafter"/>
</dbReference>
<feature type="domain" description="G-protein coupled receptors family 1 profile" evidence="5">
    <location>
        <begin position="310"/>
        <end position="424"/>
    </location>
</feature>
<dbReference type="Pfam" id="PF00002">
    <property type="entry name" value="7tm_2"/>
    <property type="match status" value="1"/>
</dbReference>
<evidence type="ECO:0000313" key="6">
    <source>
        <dbReference type="EMBL" id="EKC26341.1"/>
    </source>
</evidence>
<dbReference type="GO" id="GO:0004930">
    <property type="term" value="F:G protein-coupled receptor activity"/>
    <property type="evidence" value="ECO:0007669"/>
    <property type="project" value="InterPro"/>
</dbReference>
<organism evidence="6">
    <name type="scientific">Magallana gigas</name>
    <name type="common">Pacific oyster</name>
    <name type="synonym">Crassostrea gigas</name>
    <dbReference type="NCBI Taxonomy" id="29159"/>
    <lineage>
        <taxon>Eukaryota</taxon>
        <taxon>Metazoa</taxon>
        <taxon>Spiralia</taxon>
        <taxon>Lophotrochozoa</taxon>
        <taxon>Mollusca</taxon>
        <taxon>Bivalvia</taxon>
        <taxon>Autobranchia</taxon>
        <taxon>Pteriomorphia</taxon>
        <taxon>Ostreida</taxon>
        <taxon>Ostreoidea</taxon>
        <taxon>Ostreidae</taxon>
        <taxon>Magallana</taxon>
    </lineage>
</organism>